<proteinExistence type="inferred from homology"/>
<keyword evidence="3" id="KW-1003">Cell membrane</keyword>
<dbReference type="CDD" id="cd06261">
    <property type="entry name" value="TM_PBP2"/>
    <property type="match status" value="1"/>
</dbReference>
<feature type="transmembrane region" description="Helical" evidence="7">
    <location>
        <begin position="314"/>
        <end position="335"/>
    </location>
</feature>
<feature type="transmembrane region" description="Helical" evidence="7">
    <location>
        <begin position="112"/>
        <end position="133"/>
    </location>
</feature>
<dbReference type="EMBL" id="LR743508">
    <property type="protein sequence ID" value="CAA2110389.1"/>
    <property type="molecule type" value="Genomic_DNA"/>
</dbReference>
<dbReference type="InterPro" id="IPR045621">
    <property type="entry name" value="BPD_transp_1_N"/>
</dbReference>
<feature type="transmembrane region" description="Helical" evidence="7">
    <location>
        <begin position="145"/>
        <end position="170"/>
    </location>
</feature>
<keyword evidence="6 7" id="KW-0472">Membrane</keyword>
<dbReference type="PANTHER" id="PTHR43163">
    <property type="entry name" value="DIPEPTIDE TRANSPORT SYSTEM PERMEASE PROTEIN DPPB-RELATED"/>
    <property type="match status" value="1"/>
</dbReference>
<evidence type="ECO:0000259" key="8">
    <source>
        <dbReference type="PROSITE" id="PS50928"/>
    </source>
</evidence>
<dbReference type="GO" id="GO:0005886">
    <property type="term" value="C:plasma membrane"/>
    <property type="evidence" value="ECO:0007669"/>
    <property type="project" value="UniProtKB-SubCell"/>
</dbReference>
<dbReference type="InterPro" id="IPR035906">
    <property type="entry name" value="MetI-like_sf"/>
</dbReference>
<feature type="transmembrane region" description="Helical" evidence="7">
    <location>
        <begin position="20"/>
        <end position="40"/>
    </location>
</feature>
<keyword evidence="4 7" id="KW-0812">Transmembrane</keyword>
<feature type="transmembrane region" description="Helical" evidence="7">
    <location>
        <begin position="258"/>
        <end position="283"/>
    </location>
</feature>
<feature type="transmembrane region" description="Helical" evidence="7">
    <location>
        <begin position="214"/>
        <end position="237"/>
    </location>
</feature>
<comment type="similarity">
    <text evidence="7">Belongs to the binding-protein-dependent transport system permease family.</text>
</comment>
<keyword evidence="5 7" id="KW-1133">Transmembrane helix</keyword>
<evidence type="ECO:0000256" key="3">
    <source>
        <dbReference type="ARBA" id="ARBA00022475"/>
    </source>
</evidence>
<feature type="domain" description="ABC transmembrane type-1" evidence="8">
    <location>
        <begin position="106"/>
        <end position="336"/>
    </location>
</feature>
<sequence>MSRDVAMGANFAARIGARVLATVPVLLGAVVFTFLLTHVLPGDPAAFLASGPSAGPEEIAQIRARMGLDQPLPTQLWHYLVALAQGDWGQSHTTGQPVWNDLRQRLPATLELTFFAFVLTLAIALPLGAAAALRPRSLWDRACTLLTVGGSCMPTFVIALLLVYVFYFLLGWAPEPTGRIDAMLAPPPTVTGFMLVDAALAGERDALASAGGRLLLPSVAMALFSLAPVARLMRASLLGVLRSDPVRTARALGLPRRAVLASALHLALLPVVTGAGMVFSYMLSANVVIEKVFAWPGIGSYALDALLAADHAPLQGFVLLVALLFVGVNLAVDLLHGRIDPRARGEA</sequence>
<dbReference type="SUPFAM" id="SSF161098">
    <property type="entry name" value="MetI-like"/>
    <property type="match status" value="1"/>
</dbReference>
<organism evidence="9">
    <name type="scientific">Variovorax paradoxus</name>
    <dbReference type="NCBI Taxonomy" id="34073"/>
    <lineage>
        <taxon>Bacteria</taxon>
        <taxon>Pseudomonadati</taxon>
        <taxon>Pseudomonadota</taxon>
        <taxon>Betaproteobacteria</taxon>
        <taxon>Burkholderiales</taxon>
        <taxon>Comamonadaceae</taxon>
        <taxon>Variovorax</taxon>
    </lineage>
</organism>
<dbReference type="Pfam" id="PF00528">
    <property type="entry name" value="BPD_transp_1"/>
    <property type="match status" value="1"/>
</dbReference>
<evidence type="ECO:0000256" key="7">
    <source>
        <dbReference type="RuleBase" id="RU363032"/>
    </source>
</evidence>
<dbReference type="PANTHER" id="PTHR43163:SF6">
    <property type="entry name" value="DIPEPTIDE TRANSPORT SYSTEM PERMEASE PROTEIN DPPB-RELATED"/>
    <property type="match status" value="1"/>
</dbReference>
<dbReference type="Pfam" id="PF19300">
    <property type="entry name" value="BPD_transp_1_N"/>
    <property type="match status" value="1"/>
</dbReference>
<accession>A0A679JIH9</accession>
<dbReference type="InterPro" id="IPR000515">
    <property type="entry name" value="MetI-like"/>
</dbReference>
<evidence type="ECO:0000256" key="5">
    <source>
        <dbReference type="ARBA" id="ARBA00022989"/>
    </source>
</evidence>
<dbReference type="Gene3D" id="1.10.3720.10">
    <property type="entry name" value="MetI-like"/>
    <property type="match status" value="1"/>
</dbReference>
<reference evidence="9" key="1">
    <citation type="submission" date="2019-12" db="EMBL/GenBank/DDBJ databases">
        <authorList>
            <person name="Cremers G."/>
        </authorList>
    </citation>
    <scope>NUCLEOTIDE SEQUENCE</scope>
    <source>
        <strain evidence="9">Vvax</strain>
    </source>
</reference>
<evidence type="ECO:0000256" key="4">
    <source>
        <dbReference type="ARBA" id="ARBA00022692"/>
    </source>
</evidence>
<name>A0A679JIH9_VARPD</name>
<evidence type="ECO:0000313" key="9">
    <source>
        <dbReference type="EMBL" id="CAA2110389.1"/>
    </source>
</evidence>
<gene>
    <name evidence="9" type="primary">dppB_3</name>
    <name evidence="9" type="ORF">VVAX_06633</name>
</gene>
<dbReference type="AlphaFoldDB" id="A0A679JIH9"/>
<dbReference type="PROSITE" id="PS50928">
    <property type="entry name" value="ABC_TM1"/>
    <property type="match status" value="1"/>
</dbReference>
<evidence type="ECO:0000256" key="2">
    <source>
        <dbReference type="ARBA" id="ARBA00022448"/>
    </source>
</evidence>
<keyword evidence="2 7" id="KW-0813">Transport</keyword>
<comment type="subcellular location">
    <subcellularLocation>
        <location evidence="1 7">Cell membrane</location>
        <topology evidence="1 7">Multi-pass membrane protein</topology>
    </subcellularLocation>
</comment>
<evidence type="ECO:0000256" key="6">
    <source>
        <dbReference type="ARBA" id="ARBA00023136"/>
    </source>
</evidence>
<dbReference type="GO" id="GO:0071916">
    <property type="term" value="F:dipeptide transmembrane transporter activity"/>
    <property type="evidence" value="ECO:0007669"/>
    <property type="project" value="TreeGrafter"/>
</dbReference>
<evidence type="ECO:0000256" key="1">
    <source>
        <dbReference type="ARBA" id="ARBA00004651"/>
    </source>
</evidence>
<protein>
    <submittedName>
        <fullName evidence="9">Dipeptide transport system permease protein DppB</fullName>
    </submittedName>
</protein>